<dbReference type="EMBL" id="JAHRIQ010105748">
    <property type="protein sequence ID" value="MEQ2255667.1"/>
    <property type="molecule type" value="Genomic_DNA"/>
</dbReference>
<dbReference type="Proteomes" id="UP001482620">
    <property type="component" value="Unassembled WGS sequence"/>
</dbReference>
<comment type="caution">
    <text evidence="1">The sequence shown here is derived from an EMBL/GenBank/DDBJ whole genome shotgun (WGS) entry which is preliminary data.</text>
</comment>
<organism evidence="1 2">
    <name type="scientific">Ilyodon furcidens</name>
    <name type="common">goldbreast splitfin</name>
    <dbReference type="NCBI Taxonomy" id="33524"/>
    <lineage>
        <taxon>Eukaryota</taxon>
        <taxon>Metazoa</taxon>
        <taxon>Chordata</taxon>
        <taxon>Craniata</taxon>
        <taxon>Vertebrata</taxon>
        <taxon>Euteleostomi</taxon>
        <taxon>Actinopterygii</taxon>
        <taxon>Neopterygii</taxon>
        <taxon>Teleostei</taxon>
        <taxon>Neoteleostei</taxon>
        <taxon>Acanthomorphata</taxon>
        <taxon>Ovalentaria</taxon>
        <taxon>Atherinomorphae</taxon>
        <taxon>Cyprinodontiformes</taxon>
        <taxon>Goodeidae</taxon>
        <taxon>Ilyodon</taxon>
    </lineage>
</organism>
<evidence type="ECO:0000313" key="1">
    <source>
        <dbReference type="EMBL" id="MEQ2255667.1"/>
    </source>
</evidence>
<keyword evidence="2" id="KW-1185">Reference proteome</keyword>
<accession>A0ABV0VHJ4</accession>
<gene>
    <name evidence="1" type="ORF">ILYODFUR_016327</name>
</gene>
<name>A0ABV0VHJ4_9TELE</name>
<evidence type="ECO:0000313" key="2">
    <source>
        <dbReference type="Proteomes" id="UP001482620"/>
    </source>
</evidence>
<reference evidence="1 2" key="1">
    <citation type="submission" date="2021-06" db="EMBL/GenBank/DDBJ databases">
        <authorList>
            <person name="Palmer J.M."/>
        </authorList>
    </citation>
    <scope>NUCLEOTIDE SEQUENCE [LARGE SCALE GENOMIC DNA]</scope>
    <source>
        <strain evidence="2">if_2019</strain>
        <tissue evidence="1">Muscle</tissue>
    </source>
</reference>
<sequence length="113" mass="12417">MPNLSAGLRLRSSDSSVASFSVRSCLLVFCKKQPRFFLWHSFYIADSLTAHPVAGQAFPSLSYVVTVSFRCCIPASVDRVINTPQLAPCVMTVACFSNFRLTKTACFSLPCLL</sequence>
<proteinExistence type="predicted"/>
<protein>
    <submittedName>
        <fullName evidence="1">Uncharacterized protein</fullName>
    </submittedName>
</protein>